<evidence type="ECO:0000313" key="10">
    <source>
        <dbReference type="Proteomes" id="UP000078070"/>
    </source>
</evidence>
<sequence>MDFAQLSQPSLMLLIGAIALCESLAFIGILIPGIALLFALALVAGEQQFALQPLLFSAFAGAVAGDGLSYYLGRYANPWLQHRWPFNAYPAWHQRGASFFNRYGPLSILAGRFIGPIRPVIPFVAGTFEMPAARFFGVNILSAALWAPANILPGYWVGQSAEALLGHWQALFYPALGLVILVLVATILHQHLQPDQPLARWGSRRLGLKPERLAALLLFAAAASGLLLLCLLQYLGLAQGWNQHIQQLLWQSAEHARPLWVFVTALGDSSSLIPAALLLAISLHGLRRSRDGWRFVVLLLLCVALNSALKWLFQALRPEMGPVIAGFSFPSGHSSTSAAFFAMLAILLGTGHRLAWRRLGYLSALVPAVLIGISRIMVGAHWPLDVMAAWCEGLMAAAALRLWLLRPQRALHPVPGRDVCLLLAGLLILLSALAFWSFDAQLLHYQALTS</sequence>
<accession>A0A1A9F3B6</accession>
<reference evidence="9 10" key="2">
    <citation type="journal article" date="2018" name="Int. J. Syst. Evol. Microbiol.">
        <title>Marinobacterium aestuarii sp. nov., a benzene-degrading marine bacterium isolated from estuary sediment.</title>
        <authorList>
            <person name="Bae S.S."/>
            <person name="Jung J."/>
            <person name="Chung D."/>
            <person name="Baek K."/>
        </authorList>
    </citation>
    <scope>NUCLEOTIDE SEQUENCE [LARGE SCALE GENOMIC DNA]</scope>
    <source>
        <strain evidence="9 10">ST58-10</strain>
    </source>
</reference>
<dbReference type="InterPro" id="IPR000326">
    <property type="entry name" value="PAP2/HPO"/>
</dbReference>
<feature type="transmembrane region" description="Helical" evidence="7">
    <location>
        <begin position="325"/>
        <end position="347"/>
    </location>
</feature>
<organism evidence="9 10">
    <name type="scientific">Marinobacterium aestuarii</name>
    <dbReference type="NCBI Taxonomy" id="1821621"/>
    <lineage>
        <taxon>Bacteria</taxon>
        <taxon>Pseudomonadati</taxon>
        <taxon>Pseudomonadota</taxon>
        <taxon>Gammaproteobacteria</taxon>
        <taxon>Oceanospirillales</taxon>
        <taxon>Oceanospirillaceae</taxon>
        <taxon>Marinobacterium</taxon>
    </lineage>
</organism>
<evidence type="ECO:0000256" key="2">
    <source>
        <dbReference type="ARBA" id="ARBA00010792"/>
    </source>
</evidence>
<feature type="transmembrane region" description="Helical" evidence="7">
    <location>
        <begin position="386"/>
        <end position="404"/>
    </location>
</feature>
<dbReference type="Gene3D" id="1.20.144.10">
    <property type="entry name" value="Phosphatidic acid phosphatase type 2/haloperoxidase"/>
    <property type="match status" value="2"/>
</dbReference>
<dbReference type="Proteomes" id="UP000078070">
    <property type="component" value="Chromosome"/>
</dbReference>
<dbReference type="SUPFAM" id="SSF48317">
    <property type="entry name" value="Acid phosphatase/Vanadium-dependent haloperoxidase"/>
    <property type="match status" value="1"/>
</dbReference>
<protein>
    <recommendedName>
        <fullName evidence="8">Phosphatidic acid phosphatase type 2/haloperoxidase domain-containing protein</fullName>
    </recommendedName>
</protein>
<comment type="similarity">
    <text evidence="2">Belongs to the DedA family.</text>
</comment>
<evidence type="ECO:0000256" key="3">
    <source>
        <dbReference type="ARBA" id="ARBA00022475"/>
    </source>
</evidence>
<evidence type="ECO:0000256" key="7">
    <source>
        <dbReference type="SAM" id="Phobius"/>
    </source>
</evidence>
<proteinExistence type="inferred from homology"/>
<name>A0A1A9F3B6_9GAMM</name>
<dbReference type="Pfam" id="PF01569">
    <property type="entry name" value="PAP2"/>
    <property type="match status" value="1"/>
</dbReference>
<dbReference type="PANTHER" id="PTHR30353:SF15">
    <property type="entry name" value="INNER MEMBRANE PROTEIN YABI"/>
    <property type="match status" value="1"/>
</dbReference>
<dbReference type="SMART" id="SM00014">
    <property type="entry name" value="acidPPc"/>
    <property type="match status" value="1"/>
</dbReference>
<dbReference type="InterPro" id="IPR036938">
    <property type="entry name" value="PAP2/HPO_sf"/>
</dbReference>
<feature type="transmembrane region" description="Helical" evidence="7">
    <location>
        <begin position="213"/>
        <end position="235"/>
    </location>
</feature>
<gene>
    <name evidence="9" type="ORF">A8C75_19155</name>
</gene>
<feature type="transmembrane region" description="Helical" evidence="7">
    <location>
        <begin position="54"/>
        <end position="73"/>
    </location>
</feature>
<evidence type="ECO:0000256" key="5">
    <source>
        <dbReference type="ARBA" id="ARBA00022989"/>
    </source>
</evidence>
<keyword evidence="4 7" id="KW-0812">Transmembrane</keyword>
<keyword evidence="3" id="KW-1003">Cell membrane</keyword>
<feature type="transmembrane region" description="Helical" evidence="7">
    <location>
        <begin position="416"/>
        <end position="438"/>
    </location>
</feature>
<dbReference type="CDD" id="cd03392">
    <property type="entry name" value="PAP2_like_2"/>
    <property type="match status" value="1"/>
</dbReference>
<evidence type="ECO:0000256" key="6">
    <source>
        <dbReference type="ARBA" id="ARBA00023136"/>
    </source>
</evidence>
<dbReference type="InterPro" id="IPR032818">
    <property type="entry name" value="DedA-like"/>
</dbReference>
<comment type="subcellular location">
    <subcellularLocation>
        <location evidence="1">Cell membrane</location>
        <topology evidence="1">Multi-pass membrane protein</topology>
    </subcellularLocation>
</comment>
<dbReference type="Pfam" id="PF09335">
    <property type="entry name" value="VTT_dom"/>
    <property type="match status" value="1"/>
</dbReference>
<keyword evidence="5 7" id="KW-1133">Transmembrane helix</keyword>
<dbReference type="OrthoDB" id="9780918at2"/>
<feature type="transmembrane region" description="Helical" evidence="7">
    <location>
        <begin position="136"/>
        <end position="158"/>
    </location>
</feature>
<keyword evidence="6 7" id="KW-0472">Membrane</keyword>
<dbReference type="PANTHER" id="PTHR30353">
    <property type="entry name" value="INNER MEMBRANE PROTEIN DEDA-RELATED"/>
    <property type="match status" value="1"/>
</dbReference>
<feature type="transmembrane region" description="Helical" evidence="7">
    <location>
        <begin position="12"/>
        <end position="42"/>
    </location>
</feature>
<feature type="domain" description="Phosphatidic acid phosphatase type 2/haloperoxidase" evidence="8">
    <location>
        <begin position="295"/>
        <end position="401"/>
    </location>
</feature>
<dbReference type="AlphaFoldDB" id="A0A1A9F3B6"/>
<dbReference type="STRING" id="1821621.A8C75_19155"/>
<dbReference type="RefSeq" id="WP_067385921.1">
    <property type="nucleotide sequence ID" value="NZ_CP015839.1"/>
</dbReference>
<keyword evidence="10" id="KW-1185">Reference proteome</keyword>
<feature type="transmembrane region" description="Helical" evidence="7">
    <location>
        <begin position="170"/>
        <end position="192"/>
    </location>
</feature>
<feature type="transmembrane region" description="Helical" evidence="7">
    <location>
        <begin position="259"/>
        <end position="281"/>
    </location>
</feature>
<evidence type="ECO:0000256" key="4">
    <source>
        <dbReference type="ARBA" id="ARBA00022692"/>
    </source>
</evidence>
<evidence type="ECO:0000313" key="9">
    <source>
        <dbReference type="EMBL" id="ANG64378.1"/>
    </source>
</evidence>
<dbReference type="GO" id="GO:0005886">
    <property type="term" value="C:plasma membrane"/>
    <property type="evidence" value="ECO:0007669"/>
    <property type="project" value="UniProtKB-SubCell"/>
</dbReference>
<dbReference type="EMBL" id="CP015839">
    <property type="protein sequence ID" value="ANG64378.1"/>
    <property type="molecule type" value="Genomic_DNA"/>
</dbReference>
<evidence type="ECO:0000256" key="1">
    <source>
        <dbReference type="ARBA" id="ARBA00004651"/>
    </source>
</evidence>
<reference evidence="10" key="1">
    <citation type="submission" date="2016-05" db="EMBL/GenBank/DDBJ databases">
        <authorList>
            <person name="Baek K."/>
            <person name="Yang S.-J."/>
        </authorList>
    </citation>
    <scope>NUCLEOTIDE SEQUENCE [LARGE SCALE GENOMIC DNA]</scope>
    <source>
        <strain evidence="10">ST58-10</strain>
    </source>
</reference>
<feature type="transmembrane region" description="Helical" evidence="7">
    <location>
        <begin position="359"/>
        <end position="380"/>
    </location>
</feature>
<dbReference type="KEGG" id="mars:A8C75_19155"/>
<evidence type="ECO:0000259" key="8">
    <source>
        <dbReference type="SMART" id="SM00014"/>
    </source>
</evidence>
<feature type="transmembrane region" description="Helical" evidence="7">
    <location>
        <begin position="293"/>
        <end position="313"/>
    </location>
</feature>
<dbReference type="InterPro" id="IPR032816">
    <property type="entry name" value="VTT_dom"/>
</dbReference>